<dbReference type="Proteomes" id="UP000634668">
    <property type="component" value="Unassembled WGS sequence"/>
</dbReference>
<sequence>MRYYTGGAKLEAISSFVLPKSLKFFSFFIQSKTDDEYQFNTNYNGSSKSFKNDKTQRRKMNGYLKLIAKCVGINITRRKE</sequence>
<evidence type="ECO:0000313" key="2">
    <source>
        <dbReference type="Proteomes" id="UP000634668"/>
    </source>
</evidence>
<evidence type="ECO:0000313" key="1">
    <source>
        <dbReference type="EMBL" id="GGW50060.1"/>
    </source>
</evidence>
<proteinExistence type="predicted"/>
<organism evidence="1 2">
    <name type="scientific">Arenibacter certesii</name>
    <dbReference type="NCBI Taxonomy" id="228955"/>
    <lineage>
        <taxon>Bacteria</taxon>
        <taxon>Pseudomonadati</taxon>
        <taxon>Bacteroidota</taxon>
        <taxon>Flavobacteriia</taxon>
        <taxon>Flavobacteriales</taxon>
        <taxon>Flavobacteriaceae</taxon>
        <taxon>Arenibacter</taxon>
    </lineage>
</organism>
<reference evidence="1" key="2">
    <citation type="submission" date="2020-09" db="EMBL/GenBank/DDBJ databases">
        <authorList>
            <person name="Sun Q."/>
            <person name="Kim S."/>
        </authorList>
    </citation>
    <scope>NUCLEOTIDE SEQUENCE</scope>
    <source>
        <strain evidence="1">KCTC 12113</strain>
    </source>
</reference>
<accession>A0A918J5Q4</accession>
<name>A0A918J5Q4_9FLAO</name>
<reference evidence="1" key="1">
    <citation type="journal article" date="2014" name="Int. J. Syst. Evol. Microbiol.">
        <title>Complete genome sequence of Corynebacterium casei LMG S-19264T (=DSM 44701T), isolated from a smear-ripened cheese.</title>
        <authorList>
            <consortium name="US DOE Joint Genome Institute (JGI-PGF)"/>
            <person name="Walter F."/>
            <person name="Albersmeier A."/>
            <person name="Kalinowski J."/>
            <person name="Ruckert C."/>
        </authorList>
    </citation>
    <scope>NUCLEOTIDE SEQUENCE</scope>
    <source>
        <strain evidence="1">KCTC 12113</strain>
    </source>
</reference>
<gene>
    <name evidence="1" type="ORF">GCM10007383_37470</name>
</gene>
<keyword evidence="2" id="KW-1185">Reference proteome</keyword>
<comment type="caution">
    <text evidence="1">The sequence shown here is derived from an EMBL/GenBank/DDBJ whole genome shotgun (WGS) entry which is preliminary data.</text>
</comment>
<dbReference type="EMBL" id="BMWP01000042">
    <property type="protein sequence ID" value="GGW50060.1"/>
    <property type="molecule type" value="Genomic_DNA"/>
</dbReference>
<protein>
    <submittedName>
        <fullName evidence="1">Uncharacterized protein</fullName>
    </submittedName>
</protein>
<dbReference type="AlphaFoldDB" id="A0A918J5Q4"/>